<accession>A0A5C5GDG8</accession>
<dbReference type="InterPro" id="IPR039378">
    <property type="entry name" value="RNase_T2_prok"/>
</dbReference>
<dbReference type="PROSITE" id="PS00530">
    <property type="entry name" value="RNASE_T2_1"/>
    <property type="match status" value="1"/>
</dbReference>
<dbReference type="Proteomes" id="UP000314011">
    <property type="component" value="Unassembled WGS sequence"/>
</dbReference>
<dbReference type="GO" id="GO:0033897">
    <property type="term" value="F:ribonuclease T2 activity"/>
    <property type="evidence" value="ECO:0007669"/>
    <property type="project" value="InterPro"/>
</dbReference>
<sequence>MLCRLLLLSLFAASPVRADDVAGEFDYYVMALSWSANWCEMEGDERGSPQCAPSEDFGWVLHGLWPQYERGWPSDCRTSERNPSRAETSEMAWLFGSSGSAWHQWNKHGTCTGLSAPDFYLLAGEAYDRVSRPEVFRRLERSVRLPAEVVEEAFLRDNPELSPDGVTVTCRSGYIQEVRICLTRDLEFRDCAADTRADCTLDDALFEPMR</sequence>
<comment type="similarity">
    <text evidence="1 2">Belongs to the RNase T2 family.</text>
</comment>
<organism evidence="4 5">
    <name type="scientific">Pelagovum pacificum</name>
    <dbReference type="NCBI Taxonomy" id="2588711"/>
    <lineage>
        <taxon>Bacteria</taxon>
        <taxon>Pseudomonadati</taxon>
        <taxon>Pseudomonadota</taxon>
        <taxon>Alphaproteobacteria</taxon>
        <taxon>Rhodobacterales</taxon>
        <taxon>Paracoccaceae</taxon>
        <taxon>Pelagovum</taxon>
    </lineage>
</organism>
<dbReference type="EMBL" id="VFFF01000002">
    <property type="protein sequence ID" value="TNY31589.1"/>
    <property type="molecule type" value="Genomic_DNA"/>
</dbReference>
<evidence type="ECO:0000313" key="4">
    <source>
        <dbReference type="EMBL" id="TNY31589.1"/>
    </source>
</evidence>
<dbReference type="InterPro" id="IPR001568">
    <property type="entry name" value="RNase_T2-like"/>
</dbReference>
<dbReference type="PANTHER" id="PTHR11240">
    <property type="entry name" value="RIBONUCLEASE T2"/>
    <property type="match status" value="1"/>
</dbReference>
<dbReference type="CDD" id="cd01062">
    <property type="entry name" value="RNase_T2_prok"/>
    <property type="match status" value="1"/>
</dbReference>
<dbReference type="PANTHER" id="PTHR11240:SF22">
    <property type="entry name" value="RIBONUCLEASE T2"/>
    <property type="match status" value="1"/>
</dbReference>
<feature type="signal peptide" evidence="3">
    <location>
        <begin position="1"/>
        <end position="18"/>
    </location>
</feature>
<proteinExistence type="inferred from homology"/>
<dbReference type="Gene3D" id="3.90.730.10">
    <property type="entry name" value="Ribonuclease T2-like"/>
    <property type="match status" value="1"/>
</dbReference>
<keyword evidence="5" id="KW-1185">Reference proteome</keyword>
<evidence type="ECO:0000313" key="5">
    <source>
        <dbReference type="Proteomes" id="UP000314011"/>
    </source>
</evidence>
<dbReference type="RefSeq" id="WP_140196701.1">
    <property type="nucleotide sequence ID" value="NZ_CP065915.1"/>
</dbReference>
<dbReference type="InterPro" id="IPR036430">
    <property type="entry name" value="RNase_T2-like_sf"/>
</dbReference>
<dbReference type="GO" id="GO:0003723">
    <property type="term" value="F:RNA binding"/>
    <property type="evidence" value="ECO:0007669"/>
    <property type="project" value="InterPro"/>
</dbReference>
<dbReference type="SUPFAM" id="SSF55895">
    <property type="entry name" value="Ribonuclease Rh-like"/>
    <property type="match status" value="1"/>
</dbReference>
<evidence type="ECO:0000256" key="3">
    <source>
        <dbReference type="SAM" id="SignalP"/>
    </source>
</evidence>
<protein>
    <submittedName>
        <fullName evidence="4">Ribonuclease T</fullName>
    </submittedName>
</protein>
<comment type="caution">
    <text evidence="4">The sequence shown here is derived from an EMBL/GenBank/DDBJ whole genome shotgun (WGS) entry which is preliminary data.</text>
</comment>
<name>A0A5C5GDG8_9RHOB</name>
<dbReference type="AlphaFoldDB" id="A0A5C5GDG8"/>
<evidence type="ECO:0000256" key="2">
    <source>
        <dbReference type="RuleBase" id="RU004328"/>
    </source>
</evidence>
<dbReference type="InterPro" id="IPR018188">
    <property type="entry name" value="RNase_T2_His_AS_1"/>
</dbReference>
<reference evidence="4 5" key="1">
    <citation type="submission" date="2019-06" db="EMBL/GenBank/DDBJ databases">
        <title>Genome of new Rhodobacteraceae sp. SM1903.</title>
        <authorList>
            <person name="Ren X."/>
        </authorList>
    </citation>
    <scope>NUCLEOTIDE SEQUENCE [LARGE SCALE GENOMIC DNA]</scope>
    <source>
        <strain evidence="4 5">SM1903</strain>
    </source>
</reference>
<keyword evidence="3" id="KW-0732">Signal</keyword>
<dbReference type="Pfam" id="PF00445">
    <property type="entry name" value="Ribonuclease_T2"/>
    <property type="match status" value="1"/>
</dbReference>
<feature type="chain" id="PRO_5023119958" evidence="3">
    <location>
        <begin position="19"/>
        <end position="210"/>
    </location>
</feature>
<dbReference type="OrthoDB" id="4720638at2"/>
<evidence type="ECO:0000256" key="1">
    <source>
        <dbReference type="ARBA" id="ARBA00007469"/>
    </source>
</evidence>
<gene>
    <name evidence="4" type="ORF">FHY64_16425</name>
</gene>
<dbReference type="GO" id="GO:0006401">
    <property type="term" value="P:RNA catabolic process"/>
    <property type="evidence" value="ECO:0007669"/>
    <property type="project" value="TreeGrafter"/>
</dbReference>